<dbReference type="Proteomes" id="UP000663831">
    <property type="component" value="Unassembled WGS sequence"/>
</dbReference>
<comment type="caution">
    <text evidence="2">The sequence shown here is derived from an EMBL/GenBank/DDBJ whole genome shotgun (WGS) entry which is preliminary data.</text>
</comment>
<dbReference type="Pfam" id="PF12937">
    <property type="entry name" value="F-box-like"/>
    <property type="match status" value="1"/>
</dbReference>
<dbReference type="Gene3D" id="1.20.1280.50">
    <property type="match status" value="1"/>
</dbReference>
<evidence type="ECO:0000313" key="2">
    <source>
        <dbReference type="EMBL" id="CAE6440289.1"/>
    </source>
</evidence>
<dbReference type="InterPro" id="IPR036047">
    <property type="entry name" value="F-box-like_dom_sf"/>
</dbReference>
<sequence>MLDTLLPSLQGQFDSSQAKGHISPICHRSGITMLEDLKDASQSLRSALKRYLTVCSELSTRALQGEFMHNRSSEFPDRIRHEVDSFAQYESQLQDAKIAITGAQSHVPFIGAINMLPPEILVEIFHSVLALQPHAACHLAQVSSRWRRVALSTYSLWTHLQFNPPRVQPKDAETTALKKSDLLDHAILNLCRSAHFPLHIHLSMENNKYKWYDGPARSLFKYIASRMQSLQLSFPCTIYSYHGSAGDTSESVVSDLLLDCEQDIFAQLVTTSRSAGFITPSNHSYNNSGFRLALTSGRLDKAFVSIRVLHLHNRFPEWTSTAYHNLVDLRLMGSMKINEATLVNILNMSPGLCIFHFGLSIEPRDLSVVESPLSVKLVDLELLRVVGDSAPSLFHEEVEQILSWISPGKKALRLFLENKTSGLPEELNKRMPMTHIQAFFERSIIAELHAENYPFLLELTSLPITRHFALDKCNINNRTTQFPAEINDDASSPKQPLETLYITNCSITLDTFRTRLQTASVQRLVLYDNRFFLDGEEVFKDQVVMELSTVCLMVVFTDEMPACISNWQDDVSRRSMVLGT</sequence>
<evidence type="ECO:0000259" key="1">
    <source>
        <dbReference type="Pfam" id="PF12937"/>
    </source>
</evidence>
<evidence type="ECO:0000313" key="3">
    <source>
        <dbReference type="Proteomes" id="UP000663831"/>
    </source>
</evidence>
<proteinExistence type="predicted"/>
<feature type="domain" description="F-box" evidence="1">
    <location>
        <begin position="114"/>
        <end position="160"/>
    </location>
</feature>
<accession>A0A8H2Y4U0</accession>
<protein>
    <recommendedName>
        <fullName evidence="1">F-box domain-containing protein</fullName>
    </recommendedName>
</protein>
<dbReference type="EMBL" id="CAJMWV010001558">
    <property type="protein sequence ID" value="CAE6440289.1"/>
    <property type="molecule type" value="Genomic_DNA"/>
</dbReference>
<organism evidence="2 3">
    <name type="scientific">Rhizoctonia solani</name>
    <dbReference type="NCBI Taxonomy" id="456999"/>
    <lineage>
        <taxon>Eukaryota</taxon>
        <taxon>Fungi</taxon>
        <taxon>Dikarya</taxon>
        <taxon>Basidiomycota</taxon>
        <taxon>Agaricomycotina</taxon>
        <taxon>Agaricomycetes</taxon>
        <taxon>Cantharellales</taxon>
        <taxon>Ceratobasidiaceae</taxon>
        <taxon>Rhizoctonia</taxon>
    </lineage>
</organism>
<gene>
    <name evidence="2" type="ORF">RDB_LOCUS53122</name>
</gene>
<name>A0A8H2Y4U0_9AGAM</name>
<dbReference type="AlphaFoldDB" id="A0A8H2Y4U0"/>
<dbReference type="InterPro" id="IPR001810">
    <property type="entry name" value="F-box_dom"/>
</dbReference>
<reference evidence="2" key="1">
    <citation type="submission" date="2021-01" db="EMBL/GenBank/DDBJ databases">
        <authorList>
            <person name="Kaushik A."/>
        </authorList>
    </citation>
    <scope>NUCLEOTIDE SEQUENCE</scope>
    <source>
        <strain evidence="2">AG3-1AP</strain>
    </source>
</reference>
<dbReference type="SUPFAM" id="SSF81383">
    <property type="entry name" value="F-box domain"/>
    <property type="match status" value="1"/>
</dbReference>